<dbReference type="Pfam" id="PF03483">
    <property type="entry name" value="B3_4"/>
    <property type="match status" value="1"/>
</dbReference>
<dbReference type="InterPro" id="IPR045864">
    <property type="entry name" value="aa-tRNA-synth_II/BPL/LPL"/>
</dbReference>
<dbReference type="SUPFAM" id="SSF55681">
    <property type="entry name" value="Class II aaRS and biotin synthetases"/>
    <property type="match status" value="1"/>
</dbReference>
<dbReference type="InterPro" id="IPR002547">
    <property type="entry name" value="tRNA-bd_dom"/>
</dbReference>
<evidence type="ECO:0000259" key="19">
    <source>
        <dbReference type="PROSITE" id="PS51483"/>
    </source>
</evidence>
<dbReference type="SUPFAM" id="SSF46955">
    <property type="entry name" value="Putative DNA-binding domain"/>
    <property type="match status" value="1"/>
</dbReference>
<comment type="catalytic activity">
    <reaction evidence="14 15">
        <text>tRNA(Phe) + L-phenylalanine + ATP = L-phenylalanyl-tRNA(Phe) + AMP + diphosphate + H(+)</text>
        <dbReference type="Rhea" id="RHEA:19413"/>
        <dbReference type="Rhea" id="RHEA-COMP:9668"/>
        <dbReference type="Rhea" id="RHEA-COMP:9699"/>
        <dbReference type="ChEBI" id="CHEBI:15378"/>
        <dbReference type="ChEBI" id="CHEBI:30616"/>
        <dbReference type="ChEBI" id="CHEBI:33019"/>
        <dbReference type="ChEBI" id="CHEBI:58095"/>
        <dbReference type="ChEBI" id="CHEBI:78442"/>
        <dbReference type="ChEBI" id="CHEBI:78531"/>
        <dbReference type="ChEBI" id="CHEBI:456215"/>
        <dbReference type="EC" id="6.1.1.20"/>
    </reaction>
</comment>
<dbReference type="PANTHER" id="PTHR10947">
    <property type="entry name" value="PHENYLALANYL-TRNA SYNTHETASE BETA CHAIN AND LEUCINE-RICH REPEAT-CONTAINING PROTEIN 47"/>
    <property type="match status" value="1"/>
</dbReference>
<evidence type="ECO:0000256" key="2">
    <source>
        <dbReference type="ARBA" id="ARBA00008653"/>
    </source>
</evidence>
<evidence type="ECO:0000256" key="7">
    <source>
        <dbReference type="ARBA" id="ARBA00022723"/>
    </source>
</evidence>
<dbReference type="Pfam" id="PF17759">
    <property type="entry name" value="tRNA_synthFbeta"/>
    <property type="match status" value="1"/>
</dbReference>
<feature type="binding site" evidence="15">
    <location>
        <position position="475"/>
    </location>
    <ligand>
        <name>Mg(2+)</name>
        <dbReference type="ChEBI" id="CHEBI:18420"/>
        <note>shared with alpha subunit</note>
    </ligand>
</feature>
<dbReference type="GO" id="GO:0140096">
    <property type="term" value="F:catalytic activity, acting on a protein"/>
    <property type="evidence" value="ECO:0007669"/>
    <property type="project" value="UniProtKB-ARBA"/>
</dbReference>
<dbReference type="GO" id="GO:0004826">
    <property type="term" value="F:phenylalanine-tRNA ligase activity"/>
    <property type="evidence" value="ECO:0007669"/>
    <property type="project" value="UniProtKB-UniRule"/>
</dbReference>
<evidence type="ECO:0000256" key="10">
    <source>
        <dbReference type="ARBA" id="ARBA00022842"/>
    </source>
</evidence>
<dbReference type="NCBIfam" id="TIGR00472">
    <property type="entry name" value="pheT_bact"/>
    <property type="match status" value="1"/>
</dbReference>
<name>E7MPE5_9FIRM</name>
<evidence type="ECO:0000256" key="8">
    <source>
        <dbReference type="ARBA" id="ARBA00022741"/>
    </source>
</evidence>
<dbReference type="InterPro" id="IPR033714">
    <property type="entry name" value="tRNA_bind_bactPheRS"/>
</dbReference>
<evidence type="ECO:0000256" key="3">
    <source>
        <dbReference type="ARBA" id="ARBA00011209"/>
    </source>
</evidence>
<evidence type="ECO:0000256" key="15">
    <source>
        <dbReference type="HAMAP-Rule" id="MF_00283"/>
    </source>
</evidence>
<keyword evidence="9 15" id="KW-0067">ATP-binding</keyword>
<sequence>MTKRRKAMRLSYKWLQEYVDLSDITPQQLADRLTTAGLEVEGIEPMAQGTGLVIAEVIECEDIPDTHLHRTIVRYGVGENDTTQIVCGAANCRLGLKVIAALPGAVLPGITIQAKPLHGIESNGMLCSLRELGIDHKYLTEKQINGIEELPQDAPVGETNVLGYIGYDDTILDVSLTPNRADCSSMWNMAKEAGAILHREVKWPDYAGKSNIGTPSTFKVASNTEKCDFFMGKVVNHVKVGPSPKWMVEYLHAAGINSINNVVDISNFVMLETGQPLHYYNLAKLPAREITVVDDRTLKMTALDGVEFTIEKGDILITTNGEVTGIAGIMGGEESMIDETTEGIFIEAAHFNKTSVRRSSIRLNLITEAAQRFTKGIEALAAQKAMDRSVQLLQEYACADGFEETVTYGTDGYKPVVVKETLSHCNALLGTAFTMDEVKETLTWLNFEPEVNGDEITCHIPSYRVDIEGRADIDEEIVRLIGFDSLKSTLPVMSTTVGQLTSKQKLRRMTRETLKSFGLNEIVTYTLISEEEMKTALSPLGETIPLAMPMSENRKYIRASLLNSVLTSVQYNEAHQNTDNLLFEISKVYAKDKEEERLAVVLDGNVQNDPLHKLNEVGDFYALKGILLTWLNRCGFNDARITVRPNTTDVEHFHPYRSAELLLDRKPLGLFGELHPSYVKKYDLKRVTYAELSLDVVNETSASKVKFVPIDRYPSISRDIALVVDREVTAEEMLKIINSTGKKLVRKSEVFDIYEGEHVEAGKKSVALRITYQATDHTLSDEEVRAVHDAILATLKEKLSADLRS</sequence>
<evidence type="ECO:0000256" key="14">
    <source>
        <dbReference type="ARBA" id="ARBA00049255"/>
    </source>
</evidence>
<comment type="subcellular location">
    <subcellularLocation>
        <location evidence="1 15">Cytoplasm</location>
    </subcellularLocation>
</comment>
<comment type="caution">
    <text evidence="20">The sequence shown here is derived from an EMBL/GenBank/DDBJ whole genome shotgun (WGS) entry which is preliminary data.</text>
</comment>
<dbReference type="CDD" id="cd00769">
    <property type="entry name" value="PheRS_beta_core"/>
    <property type="match status" value="1"/>
</dbReference>
<dbReference type="Pfam" id="PF01588">
    <property type="entry name" value="tRNA_bind"/>
    <property type="match status" value="1"/>
</dbReference>
<feature type="binding site" evidence="15">
    <location>
        <position position="466"/>
    </location>
    <ligand>
        <name>Mg(2+)</name>
        <dbReference type="ChEBI" id="CHEBI:18420"/>
        <note>shared with alpha subunit</note>
    </ligand>
</feature>
<keyword evidence="13 15" id="KW-0030">Aminoacyl-tRNA synthetase</keyword>
<dbReference type="HAMAP" id="MF_00283">
    <property type="entry name" value="Phe_tRNA_synth_beta1"/>
    <property type="match status" value="1"/>
</dbReference>
<comment type="similarity">
    <text evidence="2 15">Belongs to the phenylalanyl-tRNA synthetase beta subunit family. Type 1 subfamily.</text>
</comment>
<dbReference type="GO" id="GO:0005524">
    <property type="term" value="F:ATP binding"/>
    <property type="evidence" value="ECO:0007669"/>
    <property type="project" value="UniProtKB-UniRule"/>
</dbReference>
<dbReference type="SUPFAM" id="SSF50249">
    <property type="entry name" value="Nucleic acid-binding proteins"/>
    <property type="match status" value="1"/>
</dbReference>
<dbReference type="SMART" id="SM00874">
    <property type="entry name" value="B5"/>
    <property type="match status" value="1"/>
</dbReference>
<evidence type="ECO:0000256" key="6">
    <source>
        <dbReference type="ARBA" id="ARBA00022598"/>
    </source>
</evidence>
<feature type="domain" description="B5" evidence="19">
    <location>
        <begin position="413"/>
        <end position="488"/>
    </location>
</feature>
<evidence type="ECO:0000256" key="12">
    <source>
        <dbReference type="ARBA" id="ARBA00022917"/>
    </source>
</evidence>
<feature type="binding site" evidence="15">
    <location>
        <position position="472"/>
    </location>
    <ligand>
        <name>Mg(2+)</name>
        <dbReference type="ChEBI" id="CHEBI:18420"/>
        <note>shared with alpha subunit</note>
    </ligand>
</feature>
<dbReference type="FunFam" id="3.30.70.380:FF:000001">
    <property type="entry name" value="Phenylalanine--tRNA ligase beta subunit"/>
    <property type="match status" value="1"/>
</dbReference>
<dbReference type="SUPFAM" id="SSF54991">
    <property type="entry name" value="Anticodon-binding domain of PheRS"/>
    <property type="match status" value="1"/>
</dbReference>
<dbReference type="InterPro" id="IPR041616">
    <property type="entry name" value="PheRS_beta_core"/>
</dbReference>
<feature type="binding site" evidence="15">
    <location>
        <position position="476"/>
    </location>
    <ligand>
        <name>Mg(2+)</name>
        <dbReference type="ChEBI" id="CHEBI:18420"/>
        <note>shared with alpha subunit</note>
    </ligand>
</feature>
<dbReference type="eggNOG" id="COG0072">
    <property type="taxonomic scope" value="Bacteria"/>
</dbReference>
<feature type="domain" description="FDX-ACB" evidence="18">
    <location>
        <begin position="711"/>
        <end position="804"/>
    </location>
</feature>
<dbReference type="Gene3D" id="3.50.40.10">
    <property type="entry name" value="Phenylalanyl-trna Synthetase, Chain B, domain 3"/>
    <property type="match status" value="1"/>
</dbReference>
<dbReference type="InterPro" id="IPR005121">
    <property type="entry name" value="Fdx_antiC-bd"/>
</dbReference>
<comment type="cofactor">
    <cofactor evidence="15">
        <name>Mg(2+)</name>
        <dbReference type="ChEBI" id="CHEBI:18420"/>
    </cofactor>
    <text evidence="15">Binds 2 magnesium ions per tetramer.</text>
</comment>
<dbReference type="InterPro" id="IPR012340">
    <property type="entry name" value="NA-bd_OB-fold"/>
</dbReference>
<evidence type="ECO:0000256" key="11">
    <source>
        <dbReference type="ARBA" id="ARBA00022884"/>
    </source>
</evidence>
<comment type="subunit">
    <text evidence="3 15">Tetramer of two alpha and two beta subunits.</text>
</comment>
<dbReference type="InterPro" id="IPR005146">
    <property type="entry name" value="B3/B4_tRNA-bd"/>
</dbReference>
<evidence type="ECO:0000256" key="4">
    <source>
        <dbReference type="ARBA" id="ARBA00022490"/>
    </source>
</evidence>
<reference evidence="20 21" key="1">
    <citation type="submission" date="2010-08" db="EMBL/GenBank/DDBJ databases">
        <authorList>
            <person name="Weinstock G."/>
            <person name="Sodergren E."/>
            <person name="Clifton S."/>
            <person name="Fulton L."/>
            <person name="Fulton B."/>
            <person name="Courtney L."/>
            <person name="Fronick C."/>
            <person name="Harrison M."/>
            <person name="Strong C."/>
            <person name="Farmer C."/>
            <person name="Delahaunty K."/>
            <person name="Markovic C."/>
            <person name="Hall O."/>
            <person name="Minx P."/>
            <person name="Tomlinson C."/>
            <person name="Mitreva M."/>
            <person name="Hou S."/>
            <person name="Chen J."/>
            <person name="Wollam A."/>
            <person name="Pepin K.H."/>
            <person name="Johnson M."/>
            <person name="Bhonagiri V."/>
            <person name="Zhang X."/>
            <person name="Suruliraj S."/>
            <person name="Warren W."/>
            <person name="Chinwalla A."/>
            <person name="Mardis E.R."/>
            <person name="Wilson R.K."/>
        </authorList>
    </citation>
    <scope>NUCLEOTIDE SEQUENCE [LARGE SCALE GENOMIC DNA]</scope>
    <source>
        <strain evidence="20 21">F0204</strain>
    </source>
</reference>
<evidence type="ECO:0000256" key="5">
    <source>
        <dbReference type="ARBA" id="ARBA00022555"/>
    </source>
</evidence>
<evidence type="ECO:0000256" key="13">
    <source>
        <dbReference type="ARBA" id="ARBA00023146"/>
    </source>
</evidence>
<dbReference type="GO" id="GO:0016740">
    <property type="term" value="F:transferase activity"/>
    <property type="evidence" value="ECO:0007669"/>
    <property type="project" value="UniProtKB-ARBA"/>
</dbReference>
<keyword evidence="4 15" id="KW-0963">Cytoplasm</keyword>
<dbReference type="InterPro" id="IPR045060">
    <property type="entry name" value="Phe-tRNA-ligase_IIc_bsu"/>
</dbReference>
<dbReference type="Gene3D" id="3.30.930.10">
    <property type="entry name" value="Bira Bifunctional Protein, Domain 2"/>
    <property type="match status" value="1"/>
</dbReference>
<dbReference type="HOGENOM" id="CLU_016891_2_0_9"/>
<protein>
    <recommendedName>
        <fullName evidence="15">Phenylalanine--tRNA ligase beta subunit</fullName>
        <ecNumber evidence="15">6.1.1.20</ecNumber>
    </recommendedName>
    <alternativeName>
        <fullName evidence="15">Phenylalanyl-tRNA synthetase beta subunit</fullName>
        <shortName evidence="15">PheRS</shortName>
    </alternativeName>
</protein>
<keyword evidence="8 15" id="KW-0547">Nucleotide-binding</keyword>
<dbReference type="Gene3D" id="3.30.70.380">
    <property type="entry name" value="Ferrodoxin-fold anticodon-binding domain"/>
    <property type="match status" value="1"/>
</dbReference>
<evidence type="ECO:0000313" key="21">
    <source>
        <dbReference type="Proteomes" id="UP000004097"/>
    </source>
</evidence>
<keyword evidence="6 15" id="KW-0436">Ligase</keyword>
<keyword evidence="21" id="KW-1185">Reference proteome</keyword>
<dbReference type="InterPro" id="IPR009061">
    <property type="entry name" value="DNA-bd_dom_put_sf"/>
</dbReference>
<dbReference type="GO" id="GO:0000287">
    <property type="term" value="F:magnesium ion binding"/>
    <property type="evidence" value="ECO:0007669"/>
    <property type="project" value="UniProtKB-UniRule"/>
</dbReference>
<dbReference type="SMART" id="SM00896">
    <property type="entry name" value="FDX-ACB"/>
    <property type="match status" value="1"/>
</dbReference>
<evidence type="ECO:0000259" key="17">
    <source>
        <dbReference type="PROSITE" id="PS50886"/>
    </source>
</evidence>
<keyword evidence="7 15" id="KW-0479">Metal-binding</keyword>
<keyword evidence="5 16" id="KW-0820">tRNA-binding</keyword>
<evidence type="ECO:0000259" key="18">
    <source>
        <dbReference type="PROSITE" id="PS51447"/>
    </source>
</evidence>
<dbReference type="CDD" id="cd02796">
    <property type="entry name" value="tRNA_bind_bactPheRS"/>
    <property type="match status" value="1"/>
</dbReference>
<dbReference type="Gene3D" id="3.30.56.10">
    <property type="match status" value="2"/>
</dbReference>
<dbReference type="PROSITE" id="PS51483">
    <property type="entry name" value="B5"/>
    <property type="match status" value="1"/>
</dbReference>
<dbReference type="InterPro" id="IPR020825">
    <property type="entry name" value="Phe-tRNA_synthase-like_B3/B4"/>
</dbReference>
<keyword evidence="12 15" id="KW-0648">Protein biosynthesis</keyword>
<evidence type="ECO:0000256" key="9">
    <source>
        <dbReference type="ARBA" id="ARBA00022840"/>
    </source>
</evidence>
<gene>
    <name evidence="15 20" type="primary">pheT</name>
    <name evidence="20" type="ORF">HMPREF9430_01426</name>
</gene>
<keyword evidence="10 15" id="KW-0460">Magnesium</keyword>
<dbReference type="InterPro" id="IPR005147">
    <property type="entry name" value="tRNA_synthase_B5-dom"/>
</dbReference>
<dbReference type="Pfam" id="PF03147">
    <property type="entry name" value="FDX-ACB"/>
    <property type="match status" value="1"/>
</dbReference>
<feature type="domain" description="TRNA-binding" evidence="17">
    <location>
        <begin position="46"/>
        <end position="161"/>
    </location>
</feature>
<dbReference type="Pfam" id="PF03484">
    <property type="entry name" value="B5"/>
    <property type="match status" value="1"/>
</dbReference>
<proteinExistence type="inferred from homology"/>
<evidence type="ECO:0000256" key="16">
    <source>
        <dbReference type="PROSITE-ProRule" id="PRU00209"/>
    </source>
</evidence>
<dbReference type="InterPro" id="IPR004532">
    <property type="entry name" value="Phe-tRNA-ligase_IIc_bsu_bact"/>
</dbReference>
<organism evidence="20 21">
    <name type="scientific">Solobacterium moorei F0204</name>
    <dbReference type="NCBI Taxonomy" id="706433"/>
    <lineage>
        <taxon>Bacteria</taxon>
        <taxon>Bacillati</taxon>
        <taxon>Bacillota</taxon>
        <taxon>Erysipelotrichia</taxon>
        <taxon>Erysipelotrichales</taxon>
        <taxon>Erysipelotrichaceae</taxon>
        <taxon>Solobacterium</taxon>
    </lineage>
</organism>
<evidence type="ECO:0000256" key="1">
    <source>
        <dbReference type="ARBA" id="ARBA00004496"/>
    </source>
</evidence>
<dbReference type="GO" id="GO:0009328">
    <property type="term" value="C:phenylalanine-tRNA ligase complex"/>
    <property type="evidence" value="ECO:0007669"/>
    <property type="project" value="TreeGrafter"/>
</dbReference>
<dbReference type="InterPro" id="IPR036690">
    <property type="entry name" value="Fdx_antiC-bd_sf"/>
</dbReference>
<dbReference type="Gene3D" id="2.40.50.140">
    <property type="entry name" value="Nucleic acid-binding proteins"/>
    <property type="match status" value="1"/>
</dbReference>
<dbReference type="SUPFAM" id="SSF56037">
    <property type="entry name" value="PheT/TilS domain"/>
    <property type="match status" value="1"/>
</dbReference>
<dbReference type="PROSITE" id="PS51447">
    <property type="entry name" value="FDX_ACB"/>
    <property type="match status" value="1"/>
</dbReference>
<dbReference type="Proteomes" id="UP000004097">
    <property type="component" value="Unassembled WGS sequence"/>
</dbReference>
<dbReference type="PROSITE" id="PS50886">
    <property type="entry name" value="TRBD"/>
    <property type="match status" value="1"/>
</dbReference>
<evidence type="ECO:0000313" key="20">
    <source>
        <dbReference type="EMBL" id="EFW24050.1"/>
    </source>
</evidence>
<keyword evidence="11 16" id="KW-0694">RNA-binding</keyword>
<dbReference type="GO" id="GO:0000049">
    <property type="term" value="F:tRNA binding"/>
    <property type="evidence" value="ECO:0007669"/>
    <property type="project" value="UniProtKB-UniRule"/>
</dbReference>
<dbReference type="PANTHER" id="PTHR10947:SF0">
    <property type="entry name" value="PHENYLALANINE--TRNA LIGASE BETA SUBUNIT"/>
    <property type="match status" value="1"/>
</dbReference>
<dbReference type="EMBL" id="AECQ01000028">
    <property type="protein sequence ID" value="EFW24050.1"/>
    <property type="molecule type" value="Genomic_DNA"/>
</dbReference>
<dbReference type="GO" id="GO:0006432">
    <property type="term" value="P:phenylalanyl-tRNA aminoacylation"/>
    <property type="evidence" value="ECO:0007669"/>
    <property type="project" value="UniProtKB-UniRule"/>
</dbReference>
<accession>E7MPE5</accession>
<dbReference type="STRING" id="706433.HMPREF9430_01426"/>
<dbReference type="SMART" id="SM00873">
    <property type="entry name" value="B3_4"/>
    <property type="match status" value="1"/>
</dbReference>
<dbReference type="AlphaFoldDB" id="E7MPE5"/>
<dbReference type="EC" id="6.1.1.20" evidence="15"/>